<evidence type="ECO:0000256" key="1">
    <source>
        <dbReference type="ARBA" id="ARBA00022723"/>
    </source>
</evidence>
<dbReference type="SUPFAM" id="SSF51182">
    <property type="entry name" value="RmlC-like cupins"/>
    <property type="match status" value="1"/>
</dbReference>
<evidence type="ECO:0000256" key="2">
    <source>
        <dbReference type="SAM" id="MobiDB-lite"/>
    </source>
</evidence>
<sequence length="172" mass="19498">MTKPSQKPVQNPLQEPSKDTQNYVLTKSDIEDMPESKQVHQFNERAIRHTVSLSDITGLTKFGLHLVRVEPGDETTQHHYHEESDEFIYVLSGQLLLRYGNDSYPLTAGDFVGFPAHGEAHSMVNDSDTDAVYLMGGSRPPIDICHYPEINRKMYTIHGKKEFVDLKNLGKV</sequence>
<comment type="caution">
    <text evidence="4">The sequence shown here is derived from an EMBL/GenBank/DDBJ whole genome shotgun (WGS) entry which is preliminary data.</text>
</comment>
<dbReference type="Pfam" id="PF07883">
    <property type="entry name" value="Cupin_2"/>
    <property type="match status" value="1"/>
</dbReference>
<keyword evidence="1" id="KW-0479">Metal-binding</keyword>
<protein>
    <submittedName>
        <fullName evidence="4">Cupin domain-containing protein</fullName>
    </submittedName>
</protein>
<dbReference type="EMBL" id="JBDGHN010000005">
    <property type="protein sequence ID" value="MEN2751714.1"/>
    <property type="molecule type" value="Genomic_DNA"/>
</dbReference>
<keyword evidence="5" id="KW-1185">Reference proteome</keyword>
<name>A0ABU9X8J6_9GAMM</name>
<gene>
    <name evidence="4" type="ORF">AAIR29_08720</name>
</gene>
<dbReference type="InterPro" id="IPR014710">
    <property type="entry name" value="RmlC-like_jellyroll"/>
</dbReference>
<dbReference type="Gene3D" id="2.60.120.10">
    <property type="entry name" value="Jelly Rolls"/>
    <property type="match status" value="1"/>
</dbReference>
<feature type="domain" description="Cupin type-2" evidence="3">
    <location>
        <begin position="66"/>
        <end position="135"/>
    </location>
</feature>
<dbReference type="InterPro" id="IPR011051">
    <property type="entry name" value="RmlC_Cupin_sf"/>
</dbReference>
<evidence type="ECO:0000313" key="4">
    <source>
        <dbReference type="EMBL" id="MEN2751714.1"/>
    </source>
</evidence>
<dbReference type="Proteomes" id="UP001461960">
    <property type="component" value="Unassembled WGS sequence"/>
</dbReference>
<dbReference type="InterPro" id="IPR051610">
    <property type="entry name" value="GPI/OXD"/>
</dbReference>
<evidence type="ECO:0000313" key="5">
    <source>
        <dbReference type="Proteomes" id="UP001461960"/>
    </source>
</evidence>
<proteinExistence type="predicted"/>
<dbReference type="PANTHER" id="PTHR35848:SF9">
    <property type="entry name" value="SLL1358 PROTEIN"/>
    <property type="match status" value="1"/>
</dbReference>
<accession>A0ABU9X8J6</accession>
<dbReference type="PANTHER" id="PTHR35848">
    <property type="entry name" value="OXALATE-BINDING PROTEIN"/>
    <property type="match status" value="1"/>
</dbReference>
<reference evidence="4 5" key="1">
    <citation type="submission" date="2024-05" db="EMBL/GenBank/DDBJ databases">
        <authorList>
            <person name="Kim H.-Y."/>
            <person name="Kim E."/>
            <person name="Cai Y."/>
            <person name="Yang S.-M."/>
            <person name="Lee W."/>
        </authorList>
    </citation>
    <scope>NUCLEOTIDE SEQUENCE [LARGE SCALE GENOMIC DNA]</scope>
    <source>
        <strain evidence="4 5">FBL11</strain>
    </source>
</reference>
<feature type="region of interest" description="Disordered" evidence="2">
    <location>
        <begin position="1"/>
        <end position="22"/>
    </location>
</feature>
<evidence type="ECO:0000259" key="3">
    <source>
        <dbReference type="Pfam" id="PF07883"/>
    </source>
</evidence>
<dbReference type="CDD" id="cd02224">
    <property type="entry name" value="cupin_SPO2919-like"/>
    <property type="match status" value="1"/>
</dbReference>
<organism evidence="4 5">
    <name type="scientific">Psychrobacter saeujeotis</name>
    <dbReference type="NCBI Taxonomy" id="3143436"/>
    <lineage>
        <taxon>Bacteria</taxon>
        <taxon>Pseudomonadati</taxon>
        <taxon>Pseudomonadota</taxon>
        <taxon>Gammaproteobacteria</taxon>
        <taxon>Moraxellales</taxon>
        <taxon>Moraxellaceae</taxon>
        <taxon>Psychrobacter</taxon>
    </lineage>
</organism>
<dbReference type="RefSeq" id="WP_299218843.1">
    <property type="nucleotide sequence ID" value="NZ_JBDGHN010000005.1"/>
</dbReference>
<dbReference type="InterPro" id="IPR013096">
    <property type="entry name" value="Cupin_2"/>
</dbReference>